<evidence type="ECO:0000256" key="2">
    <source>
        <dbReference type="ARBA" id="ARBA00022803"/>
    </source>
</evidence>
<dbReference type="PANTHER" id="PTHR44943">
    <property type="entry name" value="CELLULOSE SYNTHASE OPERON PROTEIN C"/>
    <property type="match status" value="1"/>
</dbReference>
<dbReference type="SMART" id="SM00028">
    <property type="entry name" value="TPR"/>
    <property type="match status" value="6"/>
</dbReference>
<reference evidence="3" key="1">
    <citation type="journal article" date="2015" name="Nature">
        <title>Complex archaea that bridge the gap between prokaryotes and eukaryotes.</title>
        <authorList>
            <person name="Spang A."/>
            <person name="Saw J.H."/>
            <person name="Jorgensen S.L."/>
            <person name="Zaremba-Niedzwiedzka K."/>
            <person name="Martijn J."/>
            <person name="Lind A.E."/>
            <person name="van Eijk R."/>
            <person name="Schleper C."/>
            <person name="Guy L."/>
            <person name="Ettema T.J."/>
        </authorList>
    </citation>
    <scope>NUCLEOTIDE SEQUENCE</scope>
</reference>
<evidence type="ECO:0000256" key="1">
    <source>
        <dbReference type="ARBA" id="ARBA00022737"/>
    </source>
</evidence>
<sequence length="440" mass="49593">IGWNRPDVSMNNMTNELKHIPDYYTANGYFVEVGGLGRDGIYKLKLDKYEGLAFWNKMQPLKLFVWNSSTSEWALIQWSEVKRLVAKARKVGVQEFEVDIAMEPENWALVDDEVEALVAEGQLREAIERLHTLIEQQEPFADLHVRLADLYSQSSDDEATLHHYQIALDLQPNYLEAKVKLGAHHLLNGRWDEAAETFHNACELNDRVLVNYIGIGVAQAAAGRTAEAMNSFDLAATVEPNSTLLLTEMARLQLKASLADEFIKNFEPSHASAATEIELDNDDLLHKQVERHGQEIASNPNHADLRYRYGVLLRSEGRLAEALEQFSAATEINPNYTQAIIKLGITQQELGQVEEAVQTFIKALDLAPAYVDLHYRLGLLHTNKREFEEAIKHMESASEGAPDNKQIRAALALSLQNMGLMDKAAATWRSLWKLHHAETS</sequence>
<dbReference type="PROSITE" id="PS50005">
    <property type="entry name" value="TPR"/>
    <property type="match status" value="4"/>
</dbReference>
<evidence type="ECO:0000313" key="3">
    <source>
        <dbReference type="EMBL" id="KKL20256.1"/>
    </source>
</evidence>
<accession>A0A0F9DRI4</accession>
<comment type="caution">
    <text evidence="3">The sequence shown here is derived from an EMBL/GenBank/DDBJ whole genome shotgun (WGS) entry which is preliminary data.</text>
</comment>
<dbReference type="InterPro" id="IPR019734">
    <property type="entry name" value="TPR_rpt"/>
</dbReference>
<organism evidence="3">
    <name type="scientific">marine sediment metagenome</name>
    <dbReference type="NCBI Taxonomy" id="412755"/>
    <lineage>
        <taxon>unclassified sequences</taxon>
        <taxon>metagenomes</taxon>
        <taxon>ecological metagenomes</taxon>
    </lineage>
</organism>
<gene>
    <name evidence="3" type="ORF">LCGC14_2457280</name>
</gene>
<keyword evidence="1" id="KW-0677">Repeat</keyword>
<dbReference type="Gene3D" id="1.25.40.10">
    <property type="entry name" value="Tetratricopeptide repeat domain"/>
    <property type="match status" value="3"/>
</dbReference>
<protein>
    <submittedName>
        <fullName evidence="3">Uncharacterized protein</fullName>
    </submittedName>
</protein>
<dbReference type="InterPro" id="IPR011990">
    <property type="entry name" value="TPR-like_helical_dom_sf"/>
</dbReference>
<name>A0A0F9DRI4_9ZZZZ</name>
<dbReference type="EMBL" id="LAZR01038169">
    <property type="protein sequence ID" value="KKL20256.1"/>
    <property type="molecule type" value="Genomic_DNA"/>
</dbReference>
<dbReference type="Pfam" id="PF13432">
    <property type="entry name" value="TPR_16"/>
    <property type="match status" value="2"/>
</dbReference>
<dbReference type="Pfam" id="PF13414">
    <property type="entry name" value="TPR_11"/>
    <property type="match status" value="1"/>
</dbReference>
<dbReference type="AlphaFoldDB" id="A0A0F9DRI4"/>
<dbReference type="SUPFAM" id="SSF48452">
    <property type="entry name" value="TPR-like"/>
    <property type="match status" value="2"/>
</dbReference>
<feature type="non-terminal residue" evidence="3">
    <location>
        <position position="1"/>
    </location>
</feature>
<dbReference type="InterPro" id="IPR051685">
    <property type="entry name" value="Ycf3/AcsC/BcsC/TPR_MFPF"/>
</dbReference>
<keyword evidence="2" id="KW-0802">TPR repeat</keyword>
<proteinExistence type="predicted"/>
<dbReference type="PANTHER" id="PTHR44943:SF4">
    <property type="entry name" value="TPR REPEAT-CONTAINING PROTEIN MJ0798"/>
    <property type="match status" value="1"/>
</dbReference>
<dbReference type="PROSITE" id="PS50293">
    <property type="entry name" value="TPR_REGION"/>
    <property type="match status" value="1"/>
</dbReference>